<sequence length="45" mass="5221">MNNNCFKEFSFPAYGVIILRFAPDVRDRGVVSLYNKKSLLIKSRL</sequence>
<evidence type="ECO:0000313" key="1">
    <source>
        <dbReference type="EMBL" id="DAE09565.1"/>
    </source>
</evidence>
<dbReference type="EMBL" id="BK015488">
    <property type="protein sequence ID" value="DAE09565.1"/>
    <property type="molecule type" value="Genomic_DNA"/>
</dbReference>
<proteinExistence type="predicted"/>
<reference evidence="1" key="1">
    <citation type="journal article" date="2021" name="Proc. Natl. Acad. Sci. U.S.A.">
        <title>A Catalog of Tens of Thousands of Viruses from Human Metagenomes Reveals Hidden Associations with Chronic Diseases.</title>
        <authorList>
            <person name="Tisza M.J."/>
            <person name="Buck C.B."/>
        </authorList>
    </citation>
    <scope>NUCLEOTIDE SEQUENCE</scope>
    <source>
        <strain evidence="1">Ct96x5</strain>
    </source>
</reference>
<protein>
    <submittedName>
        <fullName evidence="1">Uncharacterized protein</fullName>
    </submittedName>
</protein>
<organism evidence="1">
    <name type="scientific">Siphoviridae sp. ct96x5</name>
    <dbReference type="NCBI Taxonomy" id="2825367"/>
    <lineage>
        <taxon>Viruses</taxon>
        <taxon>Duplodnaviria</taxon>
        <taxon>Heunggongvirae</taxon>
        <taxon>Uroviricota</taxon>
        <taxon>Caudoviricetes</taxon>
    </lineage>
</organism>
<name>A0A8S5PST1_9CAUD</name>
<accession>A0A8S5PST1</accession>